<evidence type="ECO:0000256" key="1">
    <source>
        <dbReference type="ARBA" id="ARBA00022723"/>
    </source>
</evidence>
<feature type="compositionally biased region" description="Polar residues" evidence="7">
    <location>
        <begin position="601"/>
        <end position="613"/>
    </location>
</feature>
<feature type="compositionally biased region" description="Basic and acidic residues" evidence="7">
    <location>
        <begin position="246"/>
        <end position="255"/>
    </location>
</feature>
<dbReference type="EMBL" id="OX459119">
    <property type="protein sequence ID" value="CAI9096904.1"/>
    <property type="molecule type" value="Genomic_DNA"/>
</dbReference>
<feature type="zinc finger region" description="C3H1-type" evidence="6">
    <location>
        <begin position="46"/>
        <end position="75"/>
    </location>
</feature>
<feature type="region of interest" description="Disordered" evidence="7">
    <location>
        <begin position="225"/>
        <end position="266"/>
    </location>
</feature>
<dbReference type="AlphaFoldDB" id="A0AAV1CML0"/>
<keyword evidence="1 6" id="KW-0479">Metal-binding</keyword>
<feature type="compositionally biased region" description="Basic and acidic residues" evidence="7">
    <location>
        <begin position="356"/>
        <end position="374"/>
    </location>
</feature>
<dbReference type="GO" id="GO:0003729">
    <property type="term" value="F:mRNA binding"/>
    <property type="evidence" value="ECO:0007669"/>
    <property type="project" value="TreeGrafter"/>
</dbReference>
<dbReference type="Proteomes" id="UP001161247">
    <property type="component" value="Chromosome 2"/>
</dbReference>
<feature type="region of interest" description="Disordered" evidence="7">
    <location>
        <begin position="671"/>
        <end position="733"/>
    </location>
</feature>
<dbReference type="PANTHER" id="PTHR15725">
    <property type="entry name" value="ZN-FINGER, C-X8-C-X5-C-X3-H TYPE-CONTAINING"/>
    <property type="match status" value="1"/>
</dbReference>
<organism evidence="9 10">
    <name type="scientific">Oldenlandia corymbosa var. corymbosa</name>
    <dbReference type="NCBI Taxonomy" id="529605"/>
    <lineage>
        <taxon>Eukaryota</taxon>
        <taxon>Viridiplantae</taxon>
        <taxon>Streptophyta</taxon>
        <taxon>Embryophyta</taxon>
        <taxon>Tracheophyta</taxon>
        <taxon>Spermatophyta</taxon>
        <taxon>Magnoliopsida</taxon>
        <taxon>eudicotyledons</taxon>
        <taxon>Gunneridae</taxon>
        <taxon>Pentapetalae</taxon>
        <taxon>asterids</taxon>
        <taxon>lamiids</taxon>
        <taxon>Gentianales</taxon>
        <taxon>Rubiaceae</taxon>
        <taxon>Rubioideae</taxon>
        <taxon>Spermacoceae</taxon>
        <taxon>Hedyotis-Oldenlandia complex</taxon>
        <taxon>Oldenlandia</taxon>
    </lineage>
</organism>
<feature type="domain" description="C3H1-type" evidence="8">
    <location>
        <begin position="46"/>
        <end position="75"/>
    </location>
</feature>
<feature type="compositionally biased region" description="Basic and acidic residues" evidence="7">
    <location>
        <begin position="470"/>
        <end position="485"/>
    </location>
</feature>
<sequence>MVGTVPPAIRPEAAAGPSVSSVAAGAEGAGSATGGMPLSAEDEAFIKRNTDCVYFLASPLTCKKGSECEYRHSDYARMNPRDCWYWLNGNCLNPKCSFRHPPLDGLLGTQMPNPVGAPGPASQPAIAPTAPASGSFPAGKQGVACIFFQKGTCFKGDWCPFSHGTNPASNKVPQTQAAVPATEPSIFKKTFGLEKCTEEKKAPHINNLKPVELTNQTNMINKVEPASAKQDLSSKKTFQHSSGIVDEPHRNRPTDTRLPIDGSRVNMPNRVQQPLQVNHRATTLNGKDAEEVSREPSPGFDVLVDNEPGDSDYYHNNEDQFVRARDRDGMIEYFDGHSADYSARVDADHALYRDSRAYDSHERPHGRYASEQHRSSKPMSGGLGHQERRRYGRGDSPDQGDHSDLRHRLSKHRRGNGLRSVINHDSARERPDERRHQVSQRDLGRDRERQEHSLSSRLRGRIKIPATDGTDQRLSRDVERGREYSGRLSPGRSQVSSRLRDRIKGLVQDGTNNDGRIDRGPLVRRDFLGDNYGNFSAPRSLSELKSQRSADGFDQQVTGKRKFMKSDYQQQTGEDLSFEGPKPLEEILKRKRGAGTAEFEGNQTSNSIGSNIQERNEEAHDLDSRNIGSDVALHKNEDYKSEDGKIASEALPDGKSLSHNINEAEVEDGMIVEDGGEDQDPEAYDQGEEEYEEYEQGDEDNYNLDETENLDGEEEEYLDEDDDEFAKKMGVLY</sequence>
<proteinExistence type="predicted"/>
<feature type="domain" description="C3H1-type" evidence="8">
    <location>
        <begin position="139"/>
        <end position="166"/>
    </location>
</feature>
<dbReference type="FunFam" id="4.10.1000.10:FF:000021">
    <property type="entry name" value="Zinc finger CCCH domain-containing protein 17"/>
    <property type="match status" value="1"/>
</dbReference>
<reference evidence="9" key="1">
    <citation type="submission" date="2023-03" db="EMBL/GenBank/DDBJ databases">
        <authorList>
            <person name="Julca I."/>
        </authorList>
    </citation>
    <scope>NUCLEOTIDE SEQUENCE</scope>
</reference>
<feature type="region of interest" description="Disordered" evidence="7">
    <location>
        <begin position="356"/>
        <end position="499"/>
    </location>
</feature>
<dbReference type="PANTHER" id="PTHR15725:SF14">
    <property type="entry name" value="ZINC FINGER CCCH DOMAIN-CONTAINING PROTEIN 11A"/>
    <property type="match status" value="1"/>
</dbReference>
<gene>
    <name evidence="9" type="ORF">OLC1_LOCUS7538</name>
</gene>
<dbReference type="SMART" id="SM00356">
    <property type="entry name" value="ZnF_C3H1"/>
    <property type="match status" value="3"/>
</dbReference>
<feature type="compositionally biased region" description="Basic and acidic residues" evidence="7">
    <location>
        <begin position="614"/>
        <end position="624"/>
    </location>
</feature>
<dbReference type="InterPro" id="IPR000571">
    <property type="entry name" value="Znf_CCCH"/>
</dbReference>
<name>A0AAV1CML0_OLDCO</name>
<keyword evidence="4 6" id="KW-0862">Zinc</keyword>
<keyword evidence="3 6" id="KW-0863">Zinc-finger</keyword>
<evidence type="ECO:0000256" key="5">
    <source>
        <dbReference type="ARBA" id="ARBA00023125"/>
    </source>
</evidence>
<dbReference type="Pfam" id="PF15663">
    <property type="entry name" value="zf-CCCH_3"/>
    <property type="match status" value="1"/>
</dbReference>
<feature type="zinc finger region" description="C3H1-type" evidence="6">
    <location>
        <begin position="77"/>
        <end position="103"/>
    </location>
</feature>
<keyword evidence="2" id="KW-0677">Repeat</keyword>
<dbReference type="SUPFAM" id="SSF90229">
    <property type="entry name" value="CCCH zinc finger"/>
    <property type="match status" value="1"/>
</dbReference>
<evidence type="ECO:0000256" key="6">
    <source>
        <dbReference type="PROSITE-ProRule" id="PRU00723"/>
    </source>
</evidence>
<feature type="compositionally biased region" description="Basic and acidic residues" evidence="7">
    <location>
        <begin position="442"/>
        <end position="454"/>
    </location>
</feature>
<dbReference type="GO" id="GO:0003677">
    <property type="term" value="F:DNA binding"/>
    <property type="evidence" value="ECO:0007669"/>
    <property type="project" value="UniProtKB-KW"/>
</dbReference>
<evidence type="ECO:0000256" key="2">
    <source>
        <dbReference type="ARBA" id="ARBA00022737"/>
    </source>
</evidence>
<keyword evidence="10" id="KW-1185">Reference proteome</keyword>
<dbReference type="InterPro" id="IPR041686">
    <property type="entry name" value="Znf-CCCH_3"/>
</dbReference>
<dbReference type="Gene3D" id="4.10.1000.10">
    <property type="entry name" value="Zinc finger, CCCH-type"/>
    <property type="match status" value="2"/>
</dbReference>
<feature type="region of interest" description="Disordered" evidence="7">
    <location>
        <begin position="591"/>
        <end position="640"/>
    </location>
</feature>
<feature type="domain" description="C3H1-type" evidence="8">
    <location>
        <begin position="77"/>
        <end position="103"/>
    </location>
</feature>
<feature type="compositionally biased region" description="Basic and acidic residues" evidence="7">
    <location>
        <begin position="425"/>
        <end position="436"/>
    </location>
</feature>
<evidence type="ECO:0000256" key="3">
    <source>
        <dbReference type="ARBA" id="ARBA00022771"/>
    </source>
</evidence>
<feature type="compositionally biased region" description="Basic and acidic residues" evidence="7">
    <location>
        <begin position="392"/>
        <end position="407"/>
    </location>
</feature>
<evidence type="ECO:0000313" key="10">
    <source>
        <dbReference type="Proteomes" id="UP001161247"/>
    </source>
</evidence>
<dbReference type="GO" id="GO:0008270">
    <property type="term" value="F:zinc ion binding"/>
    <property type="evidence" value="ECO:0007669"/>
    <property type="project" value="UniProtKB-KW"/>
</dbReference>
<dbReference type="Pfam" id="PF14608">
    <property type="entry name" value="zf-CCCH_2"/>
    <property type="match status" value="1"/>
</dbReference>
<dbReference type="InterPro" id="IPR036855">
    <property type="entry name" value="Znf_CCCH_sf"/>
</dbReference>
<feature type="compositionally biased region" description="Acidic residues" evidence="7">
    <location>
        <begin position="671"/>
        <end position="724"/>
    </location>
</feature>
<accession>A0AAV1CML0</accession>
<evidence type="ECO:0000259" key="8">
    <source>
        <dbReference type="PROSITE" id="PS50103"/>
    </source>
</evidence>
<evidence type="ECO:0000256" key="7">
    <source>
        <dbReference type="SAM" id="MobiDB-lite"/>
    </source>
</evidence>
<evidence type="ECO:0000313" key="9">
    <source>
        <dbReference type="EMBL" id="CAI9096904.1"/>
    </source>
</evidence>
<feature type="zinc finger region" description="C3H1-type" evidence="6">
    <location>
        <begin position="139"/>
        <end position="166"/>
    </location>
</feature>
<dbReference type="PROSITE" id="PS50103">
    <property type="entry name" value="ZF_C3H1"/>
    <property type="match status" value="3"/>
</dbReference>
<evidence type="ECO:0000256" key="4">
    <source>
        <dbReference type="ARBA" id="ARBA00022833"/>
    </source>
</evidence>
<keyword evidence="5" id="KW-0238">DNA-binding</keyword>
<protein>
    <submittedName>
        <fullName evidence="9">OLC1v1033155C1</fullName>
    </submittedName>
</protein>